<organism evidence="2">
    <name type="scientific">viral metagenome</name>
    <dbReference type="NCBI Taxonomy" id="1070528"/>
    <lineage>
        <taxon>unclassified sequences</taxon>
        <taxon>metagenomes</taxon>
        <taxon>organismal metagenomes</taxon>
    </lineage>
</organism>
<name>A0A6M3MA40_9ZZZZ</name>
<dbReference type="EMBL" id="MT143872">
    <property type="protein sequence ID" value="QJB04098.1"/>
    <property type="molecule type" value="Genomic_DNA"/>
</dbReference>
<proteinExistence type="predicted"/>
<dbReference type="AlphaFoldDB" id="A0A6M3MA40"/>
<keyword evidence="1" id="KW-1133">Transmembrane helix</keyword>
<gene>
    <name evidence="2" type="ORF">MM171B00466_0002</name>
</gene>
<feature type="transmembrane region" description="Helical" evidence="1">
    <location>
        <begin position="6"/>
        <end position="24"/>
    </location>
</feature>
<protein>
    <recommendedName>
        <fullName evidence="3">Holin</fullName>
    </recommendedName>
</protein>
<evidence type="ECO:0000313" key="2">
    <source>
        <dbReference type="EMBL" id="QJB04098.1"/>
    </source>
</evidence>
<sequence>MDPHIILILLTVVGAISVAILGWIESGENFDNRKFAASIERAILGGLVSALIFQGTKDPNIWTYVSAILVGAGIDVSGHRLSGAIDQISK</sequence>
<accession>A0A6M3MA40</accession>
<evidence type="ECO:0000256" key="1">
    <source>
        <dbReference type="SAM" id="Phobius"/>
    </source>
</evidence>
<keyword evidence="1" id="KW-0812">Transmembrane</keyword>
<reference evidence="2" key="1">
    <citation type="submission" date="2020-03" db="EMBL/GenBank/DDBJ databases">
        <title>The deep terrestrial virosphere.</title>
        <authorList>
            <person name="Holmfeldt K."/>
            <person name="Nilsson E."/>
            <person name="Simone D."/>
            <person name="Lopez-Fernandez M."/>
            <person name="Wu X."/>
            <person name="de Brujin I."/>
            <person name="Lundin D."/>
            <person name="Andersson A."/>
            <person name="Bertilsson S."/>
            <person name="Dopson M."/>
        </authorList>
    </citation>
    <scope>NUCLEOTIDE SEQUENCE</scope>
    <source>
        <strain evidence="2">MM171B00466</strain>
    </source>
</reference>
<evidence type="ECO:0008006" key="3">
    <source>
        <dbReference type="Google" id="ProtNLM"/>
    </source>
</evidence>
<keyword evidence="1" id="KW-0472">Membrane</keyword>